<organism evidence="2 3">
    <name type="scientific">Tenggerimyces flavus</name>
    <dbReference type="NCBI Taxonomy" id="1708749"/>
    <lineage>
        <taxon>Bacteria</taxon>
        <taxon>Bacillati</taxon>
        <taxon>Actinomycetota</taxon>
        <taxon>Actinomycetes</taxon>
        <taxon>Propionibacteriales</taxon>
        <taxon>Nocardioidaceae</taxon>
        <taxon>Tenggerimyces</taxon>
    </lineage>
</organism>
<dbReference type="Proteomes" id="UP001595699">
    <property type="component" value="Unassembled WGS sequence"/>
</dbReference>
<dbReference type="InterPro" id="IPR034660">
    <property type="entry name" value="DinB/YfiT-like"/>
</dbReference>
<proteinExistence type="predicted"/>
<accession>A0ABV7YGP3</accession>
<dbReference type="NCBIfam" id="TIGR03086">
    <property type="entry name" value="TIGR03086 family metal-binding protein"/>
    <property type="match status" value="1"/>
</dbReference>
<dbReference type="InterPro" id="IPR017517">
    <property type="entry name" value="Maleyloyr_isom"/>
</dbReference>
<dbReference type="RefSeq" id="WP_205114927.1">
    <property type="nucleotide sequence ID" value="NZ_JAFBCM010000001.1"/>
</dbReference>
<evidence type="ECO:0000259" key="1">
    <source>
        <dbReference type="Pfam" id="PF11716"/>
    </source>
</evidence>
<evidence type="ECO:0000313" key="3">
    <source>
        <dbReference type="Proteomes" id="UP001595699"/>
    </source>
</evidence>
<dbReference type="Pfam" id="PF11716">
    <property type="entry name" value="MDMPI_N"/>
    <property type="match status" value="1"/>
</dbReference>
<name>A0ABV7YGP3_9ACTN</name>
<evidence type="ECO:0000313" key="2">
    <source>
        <dbReference type="EMBL" id="MFC3764192.1"/>
    </source>
</evidence>
<feature type="domain" description="Mycothiol-dependent maleylpyruvate isomerase metal-binding" evidence="1">
    <location>
        <begin position="15"/>
        <end position="132"/>
    </location>
</feature>
<dbReference type="InterPro" id="IPR017520">
    <property type="entry name" value="CHP03086"/>
</dbReference>
<keyword evidence="3" id="KW-1185">Reference proteome</keyword>
<dbReference type="EMBL" id="JBHRZH010000023">
    <property type="protein sequence ID" value="MFC3764192.1"/>
    <property type="molecule type" value="Genomic_DNA"/>
</dbReference>
<comment type="caution">
    <text evidence="2">The sequence shown here is derived from an EMBL/GenBank/DDBJ whole genome shotgun (WGS) entry which is preliminary data.</text>
</comment>
<sequence>MADTQTARTLMPDSINSFTALVHAVDPSDWTGSTPCTDWSVRDLVNHVTGEHLWVPHLLGGGTIAEVGSRYDGDVLGSDPVATWDAAASVSAKEFAAASDSQPVHLSFGDTPLGEYADQMLTDLVIHGWDLARSIGVPPAPDPAAVAHVTAYLAEHVEEWRGFGFKDAVTGSYDSPLDRLIALSGRRP</sequence>
<dbReference type="Gene3D" id="1.20.120.450">
    <property type="entry name" value="dinb family like domain"/>
    <property type="match status" value="1"/>
</dbReference>
<dbReference type="InterPro" id="IPR024344">
    <property type="entry name" value="MDMPI_metal-binding"/>
</dbReference>
<reference evidence="3" key="1">
    <citation type="journal article" date="2019" name="Int. J. Syst. Evol. Microbiol.">
        <title>The Global Catalogue of Microorganisms (GCM) 10K type strain sequencing project: providing services to taxonomists for standard genome sequencing and annotation.</title>
        <authorList>
            <consortium name="The Broad Institute Genomics Platform"/>
            <consortium name="The Broad Institute Genome Sequencing Center for Infectious Disease"/>
            <person name="Wu L."/>
            <person name="Ma J."/>
        </authorList>
    </citation>
    <scope>NUCLEOTIDE SEQUENCE [LARGE SCALE GENOMIC DNA]</scope>
    <source>
        <strain evidence="3">CGMCC 4.7241</strain>
    </source>
</reference>
<gene>
    <name evidence="2" type="ORF">ACFOUW_25380</name>
</gene>
<dbReference type="SUPFAM" id="SSF109854">
    <property type="entry name" value="DinB/YfiT-like putative metalloenzymes"/>
    <property type="match status" value="1"/>
</dbReference>
<dbReference type="NCBIfam" id="TIGR03083">
    <property type="entry name" value="maleylpyruvate isomerase family mycothiol-dependent enzyme"/>
    <property type="match status" value="1"/>
</dbReference>
<protein>
    <submittedName>
        <fullName evidence="2">TIGR03086 family metal-binding protein</fullName>
    </submittedName>
</protein>